<dbReference type="InterPro" id="IPR017900">
    <property type="entry name" value="4Fe4S_Fe_S_CS"/>
</dbReference>
<evidence type="ECO:0000256" key="2">
    <source>
        <dbReference type="ARBA" id="ARBA00022448"/>
    </source>
</evidence>
<dbReference type="eggNOG" id="COG0674">
    <property type="taxonomic scope" value="Bacteria"/>
</dbReference>
<evidence type="ECO:0000256" key="7">
    <source>
        <dbReference type="ARBA" id="ARBA00023004"/>
    </source>
</evidence>
<feature type="binding site" evidence="12">
    <location>
        <position position="749"/>
    </location>
    <ligand>
        <name>[4Fe-4S] cluster</name>
        <dbReference type="ChEBI" id="CHEBI:49883"/>
        <label>2</label>
    </ligand>
</feature>
<dbReference type="Gene3D" id="3.40.50.920">
    <property type="match status" value="1"/>
</dbReference>
<name>E4L7L6_9FIRM</name>
<dbReference type="eggNOG" id="COG1013">
    <property type="taxonomic scope" value="Bacteria"/>
</dbReference>
<keyword evidence="5 9" id="KW-0249">Electron transport</keyword>
<feature type="binding site" evidence="12">
    <location>
        <position position="688"/>
    </location>
    <ligand>
        <name>[4Fe-4S] cluster</name>
        <dbReference type="ChEBI" id="CHEBI:49883"/>
        <label>1</label>
    </ligand>
</feature>
<reference evidence="14 15" key="1">
    <citation type="submission" date="2010-11" db="EMBL/GenBank/DDBJ databases">
        <authorList>
            <person name="Durkin A.S."/>
            <person name="Madupu R."/>
            <person name="Torralba M."/>
            <person name="Gillis M."/>
            <person name="Methe B."/>
            <person name="Sutton G."/>
            <person name="Nelson K.E."/>
        </authorList>
    </citation>
    <scope>NUCLEOTIDE SEQUENCE [LARGE SCALE GENOMIC DNA]</scope>
    <source>
        <strain evidence="14 15">UPII 345-E</strain>
    </source>
</reference>
<feature type="binding site" evidence="12">
    <location>
        <position position="746"/>
    </location>
    <ligand>
        <name>[4Fe-4S] cluster</name>
        <dbReference type="ChEBI" id="CHEBI:49883"/>
        <label>2</label>
    </ligand>
</feature>
<feature type="domain" description="4Fe-4S ferredoxin-type" evidence="13">
    <location>
        <begin position="734"/>
        <end position="765"/>
    </location>
</feature>
<dbReference type="GO" id="GO:0030976">
    <property type="term" value="F:thiamine pyrophosphate binding"/>
    <property type="evidence" value="ECO:0007669"/>
    <property type="project" value="InterPro"/>
</dbReference>
<feature type="binding site" evidence="10">
    <location>
        <position position="814"/>
    </location>
    <ligand>
        <name>thiamine diphosphate</name>
        <dbReference type="ChEBI" id="CHEBI:58937"/>
    </ligand>
</feature>
<evidence type="ECO:0000313" key="15">
    <source>
        <dbReference type="Proteomes" id="UP000004594"/>
    </source>
</evidence>
<dbReference type="Gene3D" id="3.40.50.970">
    <property type="match status" value="2"/>
</dbReference>
<organism evidence="14 15">
    <name type="scientific">Dialister micraerophilus UPII 345-E</name>
    <dbReference type="NCBI Taxonomy" id="910314"/>
    <lineage>
        <taxon>Bacteria</taxon>
        <taxon>Bacillati</taxon>
        <taxon>Bacillota</taxon>
        <taxon>Negativicutes</taxon>
        <taxon>Veillonellales</taxon>
        <taxon>Veillonellaceae</taxon>
        <taxon>Dialister</taxon>
    </lineage>
</organism>
<feature type="binding site" evidence="10">
    <location>
        <begin position="960"/>
        <end position="963"/>
    </location>
    <ligand>
        <name>thiamine diphosphate</name>
        <dbReference type="ChEBI" id="CHEBI:58937"/>
    </ligand>
</feature>
<evidence type="ECO:0000256" key="1">
    <source>
        <dbReference type="ARBA" id="ARBA00009032"/>
    </source>
</evidence>
<dbReference type="NCBIfam" id="TIGR02176">
    <property type="entry name" value="pyruv_ox_red"/>
    <property type="match status" value="1"/>
</dbReference>
<dbReference type="InterPro" id="IPR037112">
    <property type="entry name" value="Pyrv-flavodox_OxR_EKR_sf"/>
</dbReference>
<protein>
    <submittedName>
        <fullName evidence="14">Pyruvate synthase</fullName>
        <ecNumber evidence="14">1.2.7.1</ecNumber>
    </submittedName>
</protein>
<feature type="binding site" evidence="12">
    <location>
        <position position="691"/>
    </location>
    <ligand>
        <name>[4Fe-4S] cluster</name>
        <dbReference type="ChEBI" id="CHEBI:49883"/>
        <label>1</label>
    </ligand>
</feature>
<dbReference type="Gene3D" id="3.40.920.10">
    <property type="entry name" value="Pyruvate-ferredoxin oxidoreductase, PFOR, domain III"/>
    <property type="match status" value="1"/>
</dbReference>
<dbReference type="FunFam" id="3.40.50.970:FF:000012">
    <property type="entry name" value="Pyruvate:ferredoxin (Flavodoxin) oxidoreductase"/>
    <property type="match status" value="1"/>
</dbReference>
<dbReference type="EMBL" id="AENT01000007">
    <property type="protein sequence ID" value="EFR43196.1"/>
    <property type="molecule type" value="Genomic_DNA"/>
</dbReference>
<feature type="binding site" evidence="12">
    <location>
        <position position="694"/>
    </location>
    <ligand>
        <name>[4Fe-4S] cluster</name>
        <dbReference type="ChEBI" id="CHEBI:49883"/>
        <label>1</label>
    </ligand>
</feature>
<dbReference type="Pfam" id="PF01855">
    <property type="entry name" value="POR_N"/>
    <property type="match status" value="1"/>
</dbReference>
<dbReference type="PANTHER" id="PTHR32154:SF0">
    <property type="entry name" value="PYRUVATE-FLAVODOXIN OXIDOREDUCTASE-RELATED"/>
    <property type="match status" value="1"/>
</dbReference>
<dbReference type="AlphaFoldDB" id="E4L7L6"/>
<feature type="binding site" evidence="10">
    <location>
        <position position="63"/>
    </location>
    <ligand>
        <name>thiamine diphosphate</name>
        <dbReference type="ChEBI" id="CHEBI:58937"/>
    </ligand>
</feature>
<dbReference type="Pfam" id="PF02775">
    <property type="entry name" value="TPP_enzyme_C"/>
    <property type="match status" value="1"/>
</dbReference>
<feature type="binding site" evidence="10">
    <location>
        <begin position="989"/>
        <end position="994"/>
    </location>
    <ligand>
        <name>thiamine diphosphate</name>
        <dbReference type="ChEBI" id="CHEBI:58937"/>
    </ligand>
</feature>
<dbReference type="InterPro" id="IPR002869">
    <property type="entry name" value="Pyrv_flavodox_OxRed_cen"/>
</dbReference>
<dbReference type="GO" id="GO:0022900">
    <property type="term" value="P:electron transport chain"/>
    <property type="evidence" value="ECO:0007669"/>
    <property type="project" value="InterPro"/>
</dbReference>
<dbReference type="InterPro" id="IPR050722">
    <property type="entry name" value="Pyruvate:ferred/Flavod_OxRd"/>
</dbReference>
<dbReference type="Pfam" id="PF17147">
    <property type="entry name" value="PFOR_II"/>
    <property type="match status" value="1"/>
</dbReference>
<evidence type="ECO:0000256" key="8">
    <source>
        <dbReference type="ARBA" id="ARBA00023014"/>
    </source>
</evidence>
<dbReference type="InterPro" id="IPR017896">
    <property type="entry name" value="4Fe4S_Fe-S-bd"/>
</dbReference>
<evidence type="ECO:0000256" key="3">
    <source>
        <dbReference type="ARBA" id="ARBA00022485"/>
    </source>
</evidence>
<dbReference type="GO" id="GO:0005506">
    <property type="term" value="F:iron ion binding"/>
    <property type="evidence" value="ECO:0007669"/>
    <property type="project" value="InterPro"/>
</dbReference>
<evidence type="ECO:0000256" key="10">
    <source>
        <dbReference type="PIRSR" id="PIRSR000159-1"/>
    </source>
</evidence>
<dbReference type="PIRSF" id="PIRSF000159">
    <property type="entry name" value="NifJ"/>
    <property type="match status" value="1"/>
</dbReference>
<dbReference type="FunFam" id="3.40.920.10:FF:000001">
    <property type="entry name" value="Pyruvate:ferredoxin (Flavodoxin) oxidoreductase"/>
    <property type="match status" value="1"/>
</dbReference>
<sequence>MRKTKTMDGNTAAAYISYAFTEVAAIYPITPSSPMAEMVDEWAAHGKKNVFGDTVHVVELQSEGGAAGAFHGSLQSGALTSTYTASQGMMLMLPTMYKVAGELLPGVFHIAARALANHALSIFGDHQDVMAARATGCAILAESGVQEVMDLSAVAHLSAIKGRMPFINFFDGFRTSHEIQKIEVLEYDELEPLIDKKALENFKNNAMSPNKPVVRGTAQNPDVYFQHCEAANPFYNALPEIVQSYMDKINELTGKDYKLFNYYGAKDADRIIIAMGSVTDVCKEVCDVLNSQGEKVGVLNVHLFRPFSVKHFLNEIPETVKKVAVLDRTREPGAIGEPLYLDVQSAFASGNRSAKICGGRYGLGSKDVIAEDIAAVYKHLEDENPRHNFTLGIKDDVTNLSLAAVPIKESDESAISCKFWGFGSDGTVGANKNAIKIIGDHTDMYAQGYFSYDSKKSGGVTISHLRFGPNPIRKPYLISHANYIACHRPSYVYKYDLLRGLNKGGIFLLNCRWRKEDLDRALPATLKRKLAALDAQFYIIDAFEIAKKIGLGGRINMIMQSAFFNLTNIIPTEDAISYLKKAIEKSYGRKGQHVVDMNYKAVELGATSYTKIDIPEEWLHATTGGSIARPSRPEFISNFCDVINKQQGDDLPVSSFKGMEDGTFPVGTTKYEKPTAAINVPEWIPENCIQCNQCAFVCPHATIRPFILSEDEAVKAPEGMIVRELAGPKKGLKFCIVVDPEDCYGCNICANTCPAPKKALVMKPIETQLHKQKYWDYAIKLPRKENPMNKFTVRGSQFEPTYFEFSGACAGCGETPYVHLVTQLYGDRMTITNATGCSSIYGASCPSIPYTTNSGGQGPAWANSLFEDNAEFGYGMHLAEIKLRERVTRKLNEVLETSDENTRSAIQEWLDKKDLGDGTRDRAEKLELALKNAVDLHPEYKEILALKEHFIKKSQWIFGGDGWAYDIGFGGLDHVLSSGEDINVLVLDTEVYSNTGGQSSKSTPSAAIAKFAASGKRTKKKDLGMMAVSYGYIYVAQIALGADMNQAIRAIHEAESYPGPSLIIAYSPCISHGIRSGMGHASQEQKDAVNCGYWCNWRYNPQLLEQGKNPFKLDSREPKGNFREFLLGEVRYSSLQKLFPKEAEELFAKTEQDAKDRRRSYVRMQKAFDLEIKEAKAKAEAEKAKMQAAMQTQQENAPRA</sequence>
<feature type="binding site" evidence="12">
    <location>
        <position position="743"/>
    </location>
    <ligand>
        <name>[4Fe-4S] cluster</name>
        <dbReference type="ChEBI" id="CHEBI:49883"/>
        <label>2</label>
    </ligand>
</feature>
<dbReference type="Proteomes" id="UP000004594">
    <property type="component" value="Unassembled WGS sequence"/>
</dbReference>
<feature type="binding site" evidence="10">
    <location>
        <position position="30"/>
    </location>
    <ligand>
        <name>pyruvate</name>
        <dbReference type="ChEBI" id="CHEBI:15361"/>
    </ligand>
</feature>
<dbReference type="SUPFAM" id="SSF52518">
    <property type="entry name" value="Thiamin diphosphate-binding fold (THDP-binding)"/>
    <property type="match status" value="2"/>
</dbReference>
<dbReference type="eggNOG" id="COG1014">
    <property type="taxonomic scope" value="Bacteria"/>
</dbReference>
<evidence type="ECO:0000256" key="4">
    <source>
        <dbReference type="ARBA" id="ARBA00022723"/>
    </source>
</evidence>
<feature type="binding site" evidence="10">
    <location>
        <position position="837"/>
    </location>
    <ligand>
        <name>thiamine diphosphate</name>
        <dbReference type="ChEBI" id="CHEBI:58937"/>
    </ligand>
</feature>
<dbReference type="OrthoDB" id="9794954at2"/>
<keyword evidence="3 12" id="KW-0004">4Fe-4S</keyword>
<dbReference type="EC" id="1.2.7.1" evidence="14"/>
<evidence type="ECO:0000256" key="9">
    <source>
        <dbReference type="PIRNR" id="PIRNR000159"/>
    </source>
</evidence>
<dbReference type="InterPro" id="IPR002880">
    <property type="entry name" value="Pyrv_Fd/Flavodoxin_OxRdtase_N"/>
</dbReference>
<dbReference type="Pfam" id="PF12838">
    <property type="entry name" value="Fer4_7"/>
    <property type="match status" value="1"/>
</dbReference>
<dbReference type="SUPFAM" id="SSF54862">
    <property type="entry name" value="4Fe-4S ferredoxins"/>
    <property type="match status" value="1"/>
</dbReference>
<dbReference type="InterPro" id="IPR011895">
    <property type="entry name" value="Pyrv_flavodox_OxRed"/>
</dbReference>
<dbReference type="InterPro" id="IPR011766">
    <property type="entry name" value="TPP_enzyme_TPP-bd"/>
</dbReference>
<dbReference type="PANTHER" id="PTHR32154">
    <property type="entry name" value="PYRUVATE-FLAVODOXIN OXIDOREDUCTASE-RELATED"/>
    <property type="match status" value="1"/>
</dbReference>
<comment type="caution">
    <text evidence="14">The sequence shown here is derived from an EMBL/GenBank/DDBJ whole genome shotgun (WGS) entry which is preliminary data.</text>
</comment>
<feature type="site" description="Important for catalytic activity" evidence="11">
    <location>
        <position position="30"/>
    </location>
</feature>
<dbReference type="InterPro" id="IPR019752">
    <property type="entry name" value="Pyrv/ketoisovalerate_OxRed_cat"/>
</dbReference>
<dbReference type="GO" id="GO:0051539">
    <property type="term" value="F:4 iron, 4 sulfur cluster binding"/>
    <property type="evidence" value="ECO:0007669"/>
    <property type="project" value="UniProtKB-KW"/>
</dbReference>
<evidence type="ECO:0000256" key="12">
    <source>
        <dbReference type="PIRSR" id="PIRSR000159-50"/>
    </source>
</evidence>
<feature type="binding site" evidence="12">
    <location>
        <position position="698"/>
    </location>
    <ligand>
        <name>[4Fe-4S] cluster</name>
        <dbReference type="ChEBI" id="CHEBI:49883"/>
        <label>2</label>
    </ligand>
</feature>
<evidence type="ECO:0000256" key="5">
    <source>
        <dbReference type="ARBA" id="ARBA00022982"/>
    </source>
</evidence>
<dbReference type="PROSITE" id="PS00198">
    <property type="entry name" value="4FE4S_FER_1"/>
    <property type="match status" value="1"/>
</dbReference>
<dbReference type="SUPFAM" id="SSF52922">
    <property type="entry name" value="TK C-terminal domain-like"/>
    <property type="match status" value="1"/>
</dbReference>
<dbReference type="CDD" id="cd03377">
    <property type="entry name" value="TPP_PFOR_PNO"/>
    <property type="match status" value="1"/>
</dbReference>
<proteinExistence type="inferred from homology"/>
<dbReference type="FunFam" id="3.40.50.970:FF:000041">
    <property type="entry name" value="Pyruvate:ferredoxin (Flavodoxin) oxidoreductase"/>
    <property type="match status" value="1"/>
</dbReference>
<dbReference type="GO" id="GO:0006979">
    <property type="term" value="P:response to oxidative stress"/>
    <property type="evidence" value="ECO:0007669"/>
    <property type="project" value="TreeGrafter"/>
</dbReference>
<comment type="cofactor">
    <cofactor evidence="12">
        <name>[4Fe-4S] cluster</name>
        <dbReference type="ChEBI" id="CHEBI:49883"/>
    </cofactor>
    <text evidence="12">Binds 3 [4Fe-4S] clusters per subunit.</text>
</comment>
<keyword evidence="6 9" id="KW-0560">Oxidoreductase</keyword>
<dbReference type="Pfam" id="PF01558">
    <property type="entry name" value="POR"/>
    <property type="match status" value="1"/>
</dbReference>
<feature type="domain" description="4Fe-4S ferredoxin-type" evidence="13">
    <location>
        <begin position="679"/>
        <end position="708"/>
    </location>
</feature>
<dbReference type="PROSITE" id="PS51379">
    <property type="entry name" value="4FE4S_FER_2"/>
    <property type="match status" value="2"/>
</dbReference>
<feature type="binding site" evidence="12">
    <location>
        <position position="1069"/>
    </location>
    <ligand>
        <name>[4Fe-4S] cluster</name>
        <dbReference type="ChEBI" id="CHEBI:49883"/>
        <label>3</label>
    </ligand>
</feature>
<evidence type="ECO:0000313" key="14">
    <source>
        <dbReference type="EMBL" id="EFR43196.1"/>
    </source>
</evidence>
<comment type="similarity">
    <text evidence="1 9">Belongs to the pyruvate:ferredoxin/flavodoxin oxidoreductase family.</text>
</comment>
<dbReference type="Gene3D" id="4.10.780.10">
    <property type="entry name" value="Pyruvate-flavodoxin oxidoreductase, EKR domain"/>
    <property type="match status" value="1"/>
</dbReference>
<dbReference type="FunFam" id="3.40.50.920:FF:000007">
    <property type="entry name" value="Pyruvate:ferredoxin (Flavodoxin) oxidoreductase"/>
    <property type="match status" value="1"/>
</dbReference>
<dbReference type="InterPro" id="IPR033412">
    <property type="entry name" value="PFOR_II"/>
</dbReference>
<dbReference type="SMART" id="SM00890">
    <property type="entry name" value="EKR"/>
    <property type="match status" value="1"/>
</dbReference>
<accession>E4L7L6</accession>
<dbReference type="InterPro" id="IPR019456">
    <property type="entry name" value="Pyrv-flavodox_OxRtase_EKR"/>
</dbReference>
<feature type="binding site" evidence="12">
    <location>
        <position position="809"/>
    </location>
    <ligand>
        <name>[4Fe-4S] cluster</name>
        <dbReference type="ChEBI" id="CHEBI:49883"/>
        <label>3</label>
    </ligand>
</feature>
<dbReference type="InterPro" id="IPR029061">
    <property type="entry name" value="THDP-binding"/>
</dbReference>
<gene>
    <name evidence="14" type="primary">nifJ</name>
    <name evidence="14" type="ORF">HMPREF9220_0021</name>
</gene>
<feature type="binding site" evidence="12">
    <location>
        <position position="837"/>
    </location>
    <ligand>
        <name>[4Fe-4S] cluster</name>
        <dbReference type="ChEBI" id="CHEBI:49883"/>
        <label>3</label>
    </ligand>
</feature>
<dbReference type="Pfam" id="PF10371">
    <property type="entry name" value="EKR"/>
    <property type="match status" value="1"/>
</dbReference>
<dbReference type="GO" id="GO:0019164">
    <property type="term" value="F:pyruvate synthase activity"/>
    <property type="evidence" value="ECO:0007669"/>
    <property type="project" value="UniProtKB-EC"/>
</dbReference>
<evidence type="ECO:0000259" key="13">
    <source>
        <dbReference type="PROSITE" id="PS51379"/>
    </source>
</evidence>
<feature type="binding site" evidence="10">
    <location>
        <position position="113"/>
    </location>
    <ligand>
        <name>pyruvate</name>
        <dbReference type="ChEBI" id="CHEBI:15361"/>
    </ligand>
</feature>
<keyword evidence="2 9" id="KW-0813">Transport</keyword>
<dbReference type="Gene3D" id="3.30.70.20">
    <property type="match status" value="1"/>
</dbReference>
<feature type="binding site" evidence="12">
    <location>
        <position position="753"/>
    </location>
    <ligand>
        <name>[4Fe-4S] cluster</name>
        <dbReference type="ChEBI" id="CHEBI:49883"/>
        <label>1</label>
    </ligand>
</feature>
<feature type="site" description="Important for catalytic activity" evidence="11">
    <location>
        <position position="994"/>
    </location>
</feature>
<dbReference type="CDD" id="cd07034">
    <property type="entry name" value="TPP_PYR_PFOR_IOR-alpha_like"/>
    <property type="match status" value="1"/>
</dbReference>
<keyword evidence="14" id="KW-0670">Pyruvate</keyword>
<dbReference type="InterPro" id="IPR009014">
    <property type="entry name" value="Transketo_C/PFOR_II"/>
</dbReference>
<feature type="binding site" evidence="12">
    <location>
        <position position="812"/>
    </location>
    <ligand>
        <name>[4Fe-4S] cluster</name>
        <dbReference type="ChEBI" id="CHEBI:49883"/>
        <label>3</label>
    </ligand>
</feature>
<evidence type="ECO:0000256" key="11">
    <source>
        <dbReference type="PIRSR" id="PIRSR000159-2"/>
    </source>
</evidence>
<keyword evidence="8 12" id="KW-0411">Iron-sulfur</keyword>
<keyword evidence="7 12" id="KW-0408">Iron</keyword>
<feature type="site" description="Important for catalytic activity" evidence="11">
    <location>
        <position position="63"/>
    </location>
</feature>
<feature type="site" description="Important for catalytic activity" evidence="11">
    <location>
        <position position="113"/>
    </location>
</feature>
<keyword evidence="4 12" id="KW-0479">Metal-binding</keyword>
<dbReference type="SUPFAM" id="SSF53323">
    <property type="entry name" value="Pyruvate-ferredoxin oxidoreductase, PFOR, domain III"/>
    <property type="match status" value="1"/>
</dbReference>
<evidence type="ECO:0000256" key="6">
    <source>
        <dbReference type="ARBA" id="ARBA00023002"/>
    </source>
</evidence>